<dbReference type="SUPFAM" id="SSF53067">
    <property type="entry name" value="Actin-like ATPase domain"/>
    <property type="match status" value="1"/>
</dbReference>
<dbReference type="EMBL" id="BAAAPN010000107">
    <property type="protein sequence ID" value="GAA1777640.1"/>
    <property type="molecule type" value="Genomic_DNA"/>
</dbReference>
<dbReference type="Proteomes" id="UP001501475">
    <property type="component" value="Unassembled WGS sequence"/>
</dbReference>
<dbReference type="InterPro" id="IPR011991">
    <property type="entry name" value="ArsR-like_HTH"/>
</dbReference>
<organism evidence="3 4">
    <name type="scientific">Nostocoides vanveenii</name>
    <dbReference type="NCBI Taxonomy" id="330835"/>
    <lineage>
        <taxon>Bacteria</taxon>
        <taxon>Bacillati</taxon>
        <taxon>Actinomycetota</taxon>
        <taxon>Actinomycetes</taxon>
        <taxon>Micrococcales</taxon>
        <taxon>Intrasporangiaceae</taxon>
        <taxon>Nostocoides</taxon>
    </lineage>
</organism>
<evidence type="ECO:0000313" key="3">
    <source>
        <dbReference type="EMBL" id="GAA1777640.1"/>
    </source>
</evidence>
<dbReference type="SUPFAM" id="SSF46785">
    <property type="entry name" value="Winged helix' DNA-binding domain"/>
    <property type="match status" value="1"/>
</dbReference>
<reference evidence="3 4" key="1">
    <citation type="journal article" date="2019" name="Int. J. Syst. Evol. Microbiol.">
        <title>The Global Catalogue of Microorganisms (GCM) 10K type strain sequencing project: providing services to taxonomists for standard genome sequencing and annotation.</title>
        <authorList>
            <consortium name="The Broad Institute Genomics Platform"/>
            <consortium name="The Broad Institute Genome Sequencing Center for Infectious Disease"/>
            <person name="Wu L."/>
            <person name="Ma J."/>
        </authorList>
    </citation>
    <scope>NUCLEOTIDE SEQUENCE [LARGE SCALE GENOMIC DNA]</scope>
    <source>
        <strain evidence="3 4">JCM 15591</strain>
    </source>
</reference>
<gene>
    <name evidence="3" type="ORF">GCM10009810_38340</name>
</gene>
<dbReference type="InterPro" id="IPR012318">
    <property type="entry name" value="HTH_CRP"/>
</dbReference>
<dbReference type="Gene3D" id="1.10.10.10">
    <property type="entry name" value="Winged helix-like DNA-binding domain superfamily/Winged helix DNA-binding domain"/>
    <property type="match status" value="1"/>
</dbReference>
<proteinExistence type="inferred from homology"/>
<dbReference type="Pfam" id="PF12802">
    <property type="entry name" value="MarR_2"/>
    <property type="match status" value="1"/>
</dbReference>
<dbReference type="PANTHER" id="PTHR18964">
    <property type="entry name" value="ROK (REPRESSOR, ORF, KINASE) FAMILY"/>
    <property type="match status" value="1"/>
</dbReference>
<comment type="similarity">
    <text evidence="1">Belongs to the ROK (NagC/XylR) family.</text>
</comment>
<dbReference type="InterPro" id="IPR000835">
    <property type="entry name" value="HTH_MarR-typ"/>
</dbReference>
<dbReference type="CDD" id="cd00090">
    <property type="entry name" value="HTH_ARSR"/>
    <property type="match status" value="1"/>
</dbReference>
<dbReference type="InterPro" id="IPR049874">
    <property type="entry name" value="ROK_cs"/>
</dbReference>
<dbReference type="InterPro" id="IPR043129">
    <property type="entry name" value="ATPase_NBD"/>
</dbReference>
<accession>A0ABN2L9B6</accession>
<dbReference type="RefSeq" id="WP_344069549.1">
    <property type="nucleotide sequence ID" value="NZ_BAAAPN010000107.1"/>
</dbReference>
<feature type="domain" description="HTH crp-type" evidence="2">
    <location>
        <begin position="24"/>
        <end position="78"/>
    </location>
</feature>
<dbReference type="Gene3D" id="3.30.420.40">
    <property type="match status" value="2"/>
</dbReference>
<evidence type="ECO:0000259" key="2">
    <source>
        <dbReference type="SMART" id="SM00419"/>
    </source>
</evidence>
<dbReference type="SMART" id="SM00419">
    <property type="entry name" value="HTH_CRP"/>
    <property type="match status" value="1"/>
</dbReference>
<evidence type="ECO:0000313" key="4">
    <source>
        <dbReference type="Proteomes" id="UP001501475"/>
    </source>
</evidence>
<dbReference type="PANTHER" id="PTHR18964:SF173">
    <property type="entry name" value="GLUCOKINASE"/>
    <property type="match status" value="1"/>
</dbReference>
<sequence>MNAESAAPGSQSSLRERNRFRVLDALTRLGALTQIEIAEQTGLSPATVSNVVKELGSAGVVELTPSVRNGRRAVSVSLATPDGILGAIVFGDRDVRAAVAGTPDRVVASSRMPLPAEHAADEGLERGATLLFDLVERSGHSPRELVAVGLGVPAPIDTVSGQIGAAGILPGWRGIEIADAAAAALKTPVLLDNTANLATLGEMNSGALQGISDAVHVKMSYGVGAGLVVNGQLVRGSAGTAGEIGHISIDDKGAVCRCGNRGCLDTVVGSAAILEALRPSHGVLTLRDVISKALAGEPGCRRVLADAGESLGLALSAVVNLLNPEVISIGGQMARLGPLLIDPVRRAIERRALPSAASSVFVRAGDLGEESDVVGALVLAREVQDNAQRAALAVT</sequence>
<protein>
    <submittedName>
        <fullName evidence="3">ROK family transcriptional regulator</fullName>
    </submittedName>
</protein>
<dbReference type="InterPro" id="IPR000600">
    <property type="entry name" value="ROK"/>
</dbReference>
<keyword evidence="4" id="KW-1185">Reference proteome</keyword>
<evidence type="ECO:0000256" key="1">
    <source>
        <dbReference type="ARBA" id="ARBA00006479"/>
    </source>
</evidence>
<dbReference type="Pfam" id="PF00480">
    <property type="entry name" value="ROK"/>
    <property type="match status" value="1"/>
</dbReference>
<name>A0ABN2L9B6_9MICO</name>
<dbReference type="InterPro" id="IPR036390">
    <property type="entry name" value="WH_DNA-bd_sf"/>
</dbReference>
<dbReference type="PROSITE" id="PS01125">
    <property type="entry name" value="ROK"/>
    <property type="match status" value="1"/>
</dbReference>
<dbReference type="InterPro" id="IPR036388">
    <property type="entry name" value="WH-like_DNA-bd_sf"/>
</dbReference>
<comment type="caution">
    <text evidence="3">The sequence shown here is derived from an EMBL/GenBank/DDBJ whole genome shotgun (WGS) entry which is preliminary data.</text>
</comment>